<reference evidence="2 3" key="1">
    <citation type="journal article" date="2013" name="Curr. Biol.">
        <title>The Genome of the Foraminiferan Reticulomyxa filosa.</title>
        <authorList>
            <person name="Glockner G."/>
            <person name="Hulsmann N."/>
            <person name="Schleicher M."/>
            <person name="Noegel A.A."/>
            <person name="Eichinger L."/>
            <person name="Gallinger C."/>
            <person name="Pawlowski J."/>
            <person name="Sierra R."/>
            <person name="Euteneuer U."/>
            <person name="Pillet L."/>
            <person name="Moustafa A."/>
            <person name="Platzer M."/>
            <person name="Groth M."/>
            <person name="Szafranski K."/>
            <person name="Schliwa M."/>
        </authorList>
    </citation>
    <scope>NUCLEOTIDE SEQUENCE [LARGE SCALE GENOMIC DNA]</scope>
</reference>
<organism evidence="2 3">
    <name type="scientific">Reticulomyxa filosa</name>
    <dbReference type="NCBI Taxonomy" id="46433"/>
    <lineage>
        <taxon>Eukaryota</taxon>
        <taxon>Sar</taxon>
        <taxon>Rhizaria</taxon>
        <taxon>Retaria</taxon>
        <taxon>Foraminifera</taxon>
        <taxon>Monothalamids</taxon>
        <taxon>Reticulomyxidae</taxon>
        <taxon>Reticulomyxa</taxon>
    </lineage>
</organism>
<dbReference type="AlphaFoldDB" id="X6MW82"/>
<keyword evidence="3" id="KW-1185">Reference proteome</keyword>
<evidence type="ECO:0000313" key="3">
    <source>
        <dbReference type="Proteomes" id="UP000023152"/>
    </source>
</evidence>
<evidence type="ECO:0000256" key="1">
    <source>
        <dbReference type="SAM" id="Coils"/>
    </source>
</evidence>
<gene>
    <name evidence="2" type="ORF">RFI_19580</name>
</gene>
<sequence length="184" mass="21326">KDMEENVEITVKVIPILEQLGRDESFVQLMETCFVGNDDKVELLEWLNKAKERSTTTIYGIVEACMVIRAMDTVHPLLRVLEIEVFQSKEKAILFQQLKAEIGNMRDAIKLKQQEQIELERQLQDIVQMKEMELLNERMQQQQYSKNLGSRQSRSSQVQSSVQCRRVHCQCPKQHASGTNGNCQ</sequence>
<proteinExistence type="predicted"/>
<protein>
    <submittedName>
        <fullName evidence="2">Uncharacterized protein</fullName>
    </submittedName>
</protein>
<dbReference type="Proteomes" id="UP000023152">
    <property type="component" value="Unassembled WGS sequence"/>
</dbReference>
<comment type="caution">
    <text evidence="2">The sequence shown here is derived from an EMBL/GenBank/DDBJ whole genome shotgun (WGS) entry which is preliminary data.</text>
</comment>
<feature type="coiled-coil region" evidence="1">
    <location>
        <begin position="95"/>
        <end position="132"/>
    </location>
</feature>
<dbReference type="EMBL" id="ASPP01016094">
    <property type="protein sequence ID" value="ETO17737.1"/>
    <property type="molecule type" value="Genomic_DNA"/>
</dbReference>
<evidence type="ECO:0000313" key="2">
    <source>
        <dbReference type="EMBL" id="ETO17737.1"/>
    </source>
</evidence>
<accession>X6MW82</accession>
<keyword evidence="1" id="KW-0175">Coiled coil</keyword>
<feature type="non-terminal residue" evidence="2">
    <location>
        <position position="1"/>
    </location>
</feature>
<name>X6MW82_RETFI</name>